<feature type="domain" description="C2H2-type" evidence="14">
    <location>
        <begin position="653"/>
        <end position="680"/>
    </location>
</feature>
<sequence length="1138" mass="128160">MDYRHDDDGPGNGGGDRGRSSASRAQRADICIQFMDKLQQLQEASHMCDLIFELRGQQFLAHRVVVAAWSPLIYSLCSHDSIECEKIRVHYDNLEVFGSFLAFLYAGQMNSVAEDNLIQVLHLATSLQVNGLRQTCEEALKRQLHIGNIISTFHVARKFRLPNLEEYALNFMQMNLPEAVKQADFLSLSPSRFNSFLSSGWVCVMKPEVKLFLIISWLGYDVKERQQYLILLLKYIDWSTVANDFLLEISQTENFFTTNESSLYLLLQTLFSSTIPLGPYTDLFPGLRERYGYLLEHIVQNSYVLPLEPEEYFPVTFYLVNQTPSTDTRSMNNTCTTGEARKCRDSAQQARNVEEDSNDGGDIGDLADVSGGDELNVTFDGNSAVENAVGDAENASRDKSVTNHSPSQIRGGKSKTPEAIASPGSTRRKGGRSHRLGRKSFPVTAPTTSSPQKEKGKRKGPIRLKYKECQKSEQQQIPAESQEAESTSGHDALTTHANPDTVTGTTPLRSKRKAAAKFSVPEKLMPRRKTKAALKQQDDKQEPTQPEKEGESTVTTPRRSIGDKNKCDECDYTAPSTKRLARHIQHVHSGNTTIYSCTLCKFECRWNRRYYSHMRQHFEGPPFVCDKEGCGYSADRVQLLLTHRRKHTDERPFKCNLCSAGFRSRNNLYAHRKCHSEDRNFECPVCQRCFKMKNTMEQHLVTHSDLRPYLCDTCGFSTKFQSHLIAHKRIHTGEVFHCSFPMCTYTSPKRSQLKAHMRSHLKIRHHICNICQKGFVERSHLVRHIKIHEEARPFRCEECDYNSTRIDKLREHINKHHGEEPSVKRKWLPRNRKSDKNDKATSTLRRSSPRKGKPVDGRPTSLRDGTWVSSMEASIATLVSAAEEVRLASQSPLVETDVRDGLAGSVPLPTGFRPAAIQESMGGSGMAEFGERQVEYVPHSYKHETVASASPAARDMGTGQVMLVNSARNGGLSTPSQENQRVAYEVLQPPQQQPQSHLRPILPQHTSATLLQQLAMSVSSSSSGQQRPLLQHSQQHSVQVGDSNPDPNVVPHTTDMATASQILLSAMQQHAHRDRCRQSRGDAGSQMAQQVLQHSSNLPPLAPAQIPQQQHHHHSHPQTHPDSQHQDYSGLNAFMALF</sequence>
<evidence type="ECO:0000256" key="9">
    <source>
        <dbReference type="ARBA" id="ARBA00023163"/>
    </source>
</evidence>
<evidence type="ECO:0000313" key="15">
    <source>
        <dbReference type="EMBL" id="KAK7485096.1"/>
    </source>
</evidence>
<accession>A0ABD0KD71</accession>
<feature type="region of interest" description="Disordered" evidence="12">
    <location>
        <begin position="1"/>
        <end position="22"/>
    </location>
</feature>
<keyword evidence="4" id="KW-0677">Repeat</keyword>
<evidence type="ECO:0000256" key="8">
    <source>
        <dbReference type="ARBA" id="ARBA00023125"/>
    </source>
</evidence>
<dbReference type="SMART" id="SM00355">
    <property type="entry name" value="ZnF_C2H2"/>
    <property type="match status" value="9"/>
</dbReference>
<dbReference type="Pfam" id="PF07707">
    <property type="entry name" value="BACK"/>
    <property type="match status" value="1"/>
</dbReference>
<keyword evidence="7" id="KW-0805">Transcription regulation</keyword>
<feature type="domain" description="C2H2-type" evidence="14">
    <location>
        <begin position="736"/>
        <end position="765"/>
    </location>
</feature>
<evidence type="ECO:0000256" key="4">
    <source>
        <dbReference type="ARBA" id="ARBA00022737"/>
    </source>
</evidence>
<organism evidence="15 16">
    <name type="scientific">Batillaria attramentaria</name>
    <dbReference type="NCBI Taxonomy" id="370345"/>
    <lineage>
        <taxon>Eukaryota</taxon>
        <taxon>Metazoa</taxon>
        <taxon>Spiralia</taxon>
        <taxon>Lophotrochozoa</taxon>
        <taxon>Mollusca</taxon>
        <taxon>Gastropoda</taxon>
        <taxon>Caenogastropoda</taxon>
        <taxon>Sorbeoconcha</taxon>
        <taxon>Cerithioidea</taxon>
        <taxon>Batillariidae</taxon>
        <taxon>Batillaria</taxon>
    </lineage>
</organism>
<dbReference type="EMBL" id="JACVVK020000199">
    <property type="protein sequence ID" value="KAK7485096.1"/>
    <property type="molecule type" value="Genomic_DNA"/>
</dbReference>
<dbReference type="GO" id="GO:0003690">
    <property type="term" value="F:double-stranded DNA binding"/>
    <property type="evidence" value="ECO:0007669"/>
    <property type="project" value="UniProtKB-ARBA"/>
</dbReference>
<dbReference type="CDD" id="cd14733">
    <property type="entry name" value="BACK"/>
    <property type="match status" value="1"/>
</dbReference>
<evidence type="ECO:0000259" key="14">
    <source>
        <dbReference type="PROSITE" id="PS50157"/>
    </source>
</evidence>
<feature type="compositionally biased region" description="Polar residues" evidence="12">
    <location>
        <begin position="1032"/>
        <end position="1046"/>
    </location>
</feature>
<evidence type="ECO:0000259" key="13">
    <source>
        <dbReference type="PROSITE" id="PS50097"/>
    </source>
</evidence>
<evidence type="ECO:0000256" key="12">
    <source>
        <dbReference type="SAM" id="MobiDB-lite"/>
    </source>
</evidence>
<feature type="compositionally biased region" description="Low complexity" evidence="12">
    <location>
        <begin position="1015"/>
        <end position="1031"/>
    </location>
</feature>
<dbReference type="InterPro" id="IPR036236">
    <property type="entry name" value="Znf_C2H2_sf"/>
</dbReference>
<keyword evidence="16" id="KW-1185">Reference proteome</keyword>
<feature type="compositionally biased region" description="Polar residues" evidence="12">
    <location>
        <begin position="472"/>
        <end position="508"/>
    </location>
</feature>
<feature type="compositionally biased region" description="Basic residues" evidence="12">
    <location>
        <begin position="455"/>
        <end position="464"/>
    </location>
</feature>
<feature type="compositionally biased region" description="Basic residues" evidence="12">
    <location>
        <begin position="426"/>
        <end position="438"/>
    </location>
</feature>
<feature type="domain" description="C2H2-type" evidence="14">
    <location>
        <begin position="681"/>
        <end position="708"/>
    </location>
</feature>
<dbReference type="PANTHER" id="PTHR24393">
    <property type="entry name" value="ZINC FINGER PROTEIN"/>
    <property type="match status" value="1"/>
</dbReference>
<evidence type="ECO:0000256" key="7">
    <source>
        <dbReference type="ARBA" id="ARBA00023015"/>
    </source>
</evidence>
<reference evidence="15 16" key="1">
    <citation type="journal article" date="2023" name="Sci. Data">
        <title>Genome assembly of the Korean intertidal mud-creeper Batillaria attramentaria.</title>
        <authorList>
            <person name="Patra A.K."/>
            <person name="Ho P.T."/>
            <person name="Jun S."/>
            <person name="Lee S.J."/>
            <person name="Kim Y."/>
            <person name="Won Y.J."/>
        </authorList>
    </citation>
    <scope>NUCLEOTIDE SEQUENCE [LARGE SCALE GENOMIC DNA]</scope>
    <source>
        <strain evidence="15">Wonlab-2016</strain>
    </source>
</reference>
<feature type="domain" description="C2H2-type" evidence="14">
    <location>
        <begin position="623"/>
        <end position="652"/>
    </location>
</feature>
<feature type="region of interest" description="Disordered" evidence="12">
    <location>
        <begin position="1067"/>
        <end position="1131"/>
    </location>
</feature>
<dbReference type="PROSITE" id="PS50157">
    <property type="entry name" value="ZINC_FINGER_C2H2_2"/>
    <property type="match status" value="8"/>
</dbReference>
<dbReference type="FunFam" id="3.30.160.60:FF:001370">
    <property type="entry name" value="Zinc finger protein"/>
    <property type="match status" value="1"/>
</dbReference>
<feature type="region of interest" description="Disordered" evidence="12">
    <location>
        <begin position="814"/>
        <end position="865"/>
    </location>
</feature>
<dbReference type="Proteomes" id="UP001519460">
    <property type="component" value="Unassembled WGS sequence"/>
</dbReference>
<dbReference type="CDD" id="cd18186">
    <property type="entry name" value="BTB_POZ_ZBTB_KLHL-like"/>
    <property type="match status" value="1"/>
</dbReference>
<name>A0ABD0KD71_9CAEN</name>
<comment type="caution">
    <text evidence="15">The sequence shown here is derived from an EMBL/GenBank/DDBJ whole genome shotgun (WGS) entry which is preliminary data.</text>
</comment>
<feature type="region of interest" description="Disordered" evidence="12">
    <location>
        <begin position="328"/>
        <end position="560"/>
    </location>
</feature>
<dbReference type="AlphaFoldDB" id="A0ABD0KD71"/>
<dbReference type="InterPro" id="IPR000210">
    <property type="entry name" value="BTB/POZ_dom"/>
</dbReference>
<feature type="domain" description="C2H2-type" evidence="14">
    <location>
        <begin position="794"/>
        <end position="821"/>
    </location>
</feature>
<keyword evidence="6" id="KW-0862">Zinc</keyword>
<keyword evidence="3" id="KW-0479">Metal-binding</keyword>
<dbReference type="GO" id="GO:0008270">
    <property type="term" value="F:zinc ion binding"/>
    <property type="evidence" value="ECO:0007669"/>
    <property type="project" value="UniProtKB-KW"/>
</dbReference>
<comment type="subcellular location">
    <subcellularLocation>
        <location evidence="1">Nucleus</location>
    </subcellularLocation>
</comment>
<dbReference type="Pfam" id="PF00651">
    <property type="entry name" value="BTB"/>
    <property type="match status" value="1"/>
</dbReference>
<keyword evidence="9" id="KW-0804">Transcription</keyword>
<gene>
    <name evidence="15" type="ORF">BaRGS_00023636</name>
</gene>
<feature type="domain" description="C2H2-type" evidence="14">
    <location>
        <begin position="709"/>
        <end position="736"/>
    </location>
</feature>
<dbReference type="InterPro" id="IPR011705">
    <property type="entry name" value="BACK"/>
</dbReference>
<feature type="domain" description="BTB" evidence="13">
    <location>
        <begin position="48"/>
        <end position="113"/>
    </location>
</feature>
<protein>
    <submittedName>
        <fullName evidence="15">Uncharacterized protein</fullName>
    </submittedName>
</protein>
<evidence type="ECO:0000313" key="16">
    <source>
        <dbReference type="Proteomes" id="UP001519460"/>
    </source>
</evidence>
<dbReference type="PROSITE" id="PS00028">
    <property type="entry name" value="ZINC_FINGER_C2H2_1"/>
    <property type="match status" value="4"/>
</dbReference>
<feature type="region of interest" description="Disordered" evidence="12">
    <location>
        <begin position="1015"/>
        <end position="1053"/>
    </location>
</feature>
<keyword evidence="10" id="KW-0539">Nucleus</keyword>
<feature type="compositionally biased region" description="Basic and acidic residues" evidence="12">
    <location>
        <begin position="536"/>
        <end position="551"/>
    </location>
</feature>
<evidence type="ECO:0000256" key="2">
    <source>
        <dbReference type="ARBA" id="ARBA00006991"/>
    </source>
</evidence>
<comment type="similarity">
    <text evidence="2">Belongs to the krueppel C2H2-type zinc-finger protein family.</text>
</comment>
<feature type="compositionally biased region" description="Polar residues" evidence="12">
    <location>
        <begin position="1086"/>
        <end position="1097"/>
    </location>
</feature>
<keyword evidence="5 11" id="KW-0863">Zinc-finger</keyword>
<evidence type="ECO:0000256" key="6">
    <source>
        <dbReference type="ARBA" id="ARBA00022833"/>
    </source>
</evidence>
<dbReference type="Gene3D" id="1.25.40.420">
    <property type="match status" value="1"/>
</dbReference>
<dbReference type="SUPFAM" id="SSF54695">
    <property type="entry name" value="POZ domain"/>
    <property type="match status" value="1"/>
</dbReference>
<evidence type="ECO:0000256" key="1">
    <source>
        <dbReference type="ARBA" id="ARBA00004123"/>
    </source>
</evidence>
<dbReference type="InterPro" id="IPR011333">
    <property type="entry name" value="SKP1/BTB/POZ_sf"/>
</dbReference>
<keyword evidence="8" id="KW-0238">DNA-binding</keyword>
<dbReference type="Gene3D" id="3.30.160.60">
    <property type="entry name" value="Classic Zinc Finger"/>
    <property type="match status" value="6"/>
</dbReference>
<dbReference type="SUPFAM" id="SSF57667">
    <property type="entry name" value="beta-beta-alpha zinc fingers"/>
    <property type="match status" value="5"/>
</dbReference>
<dbReference type="Gene3D" id="3.30.710.10">
    <property type="entry name" value="Potassium Channel Kv1.1, Chain A"/>
    <property type="match status" value="1"/>
</dbReference>
<feature type="compositionally biased region" description="Basic and acidic residues" evidence="12">
    <location>
        <begin position="814"/>
        <end position="823"/>
    </location>
</feature>
<evidence type="ECO:0000256" key="11">
    <source>
        <dbReference type="PROSITE-ProRule" id="PRU00042"/>
    </source>
</evidence>
<evidence type="ECO:0000256" key="3">
    <source>
        <dbReference type="ARBA" id="ARBA00022723"/>
    </source>
</evidence>
<feature type="compositionally biased region" description="Polar residues" evidence="12">
    <location>
        <begin position="328"/>
        <end position="337"/>
    </location>
</feature>
<evidence type="ECO:0000256" key="10">
    <source>
        <dbReference type="ARBA" id="ARBA00023242"/>
    </source>
</evidence>
<dbReference type="PANTHER" id="PTHR24393:SF34">
    <property type="entry name" value="PR_SET DOMAIN 13"/>
    <property type="match status" value="1"/>
</dbReference>
<proteinExistence type="inferred from homology"/>
<feature type="domain" description="C2H2-type" evidence="14">
    <location>
        <begin position="766"/>
        <end position="793"/>
    </location>
</feature>
<dbReference type="InterPro" id="IPR013087">
    <property type="entry name" value="Znf_C2H2_type"/>
</dbReference>
<dbReference type="Pfam" id="PF00096">
    <property type="entry name" value="zf-C2H2"/>
    <property type="match status" value="1"/>
</dbReference>
<dbReference type="GO" id="GO:0005634">
    <property type="term" value="C:nucleus"/>
    <property type="evidence" value="ECO:0007669"/>
    <property type="project" value="UniProtKB-SubCell"/>
</dbReference>
<evidence type="ECO:0000256" key="5">
    <source>
        <dbReference type="ARBA" id="ARBA00022771"/>
    </source>
</evidence>
<dbReference type="PROSITE" id="PS50097">
    <property type="entry name" value="BTB"/>
    <property type="match status" value="1"/>
</dbReference>
<dbReference type="SMART" id="SM00875">
    <property type="entry name" value="BACK"/>
    <property type="match status" value="1"/>
</dbReference>
<feature type="domain" description="C2H2-type" evidence="14">
    <location>
        <begin position="565"/>
        <end position="593"/>
    </location>
</feature>
<dbReference type="SMART" id="SM00225">
    <property type="entry name" value="BTB"/>
    <property type="match status" value="1"/>
</dbReference>